<keyword evidence="1" id="KW-0560">Oxidoreductase</keyword>
<accession>A0A7X6CY09</accession>
<dbReference type="Proteomes" id="UP000578686">
    <property type="component" value="Unassembled WGS sequence"/>
</dbReference>
<proteinExistence type="predicted"/>
<dbReference type="RefSeq" id="WP_167967968.1">
    <property type="nucleotide sequence ID" value="NZ_BHZG01000023.1"/>
</dbReference>
<dbReference type="Pfam" id="PF01266">
    <property type="entry name" value="DAO"/>
    <property type="match status" value="1"/>
</dbReference>
<dbReference type="AlphaFoldDB" id="A0A7X6CY09"/>
<evidence type="ECO:0000313" key="4">
    <source>
        <dbReference type="EMBL" id="NJQ04667.1"/>
    </source>
</evidence>
<dbReference type="InterPro" id="IPR036188">
    <property type="entry name" value="FAD/NAD-bd_sf"/>
</dbReference>
<feature type="domain" description="FAD dependent oxidoreductase" evidence="3">
    <location>
        <begin position="4"/>
        <end position="347"/>
    </location>
</feature>
<keyword evidence="5" id="KW-1185">Reference proteome</keyword>
<dbReference type="Gene3D" id="3.30.9.10">
    <property type="entry name" value="D-Amino Acid Oxidase, subunit A, domain 2"/>
    <property type="match status" value="1"/>
</dbReference>
<sequence>MAETVVVGGGVIGAAIFHALATQGEEVTLVERHRPGLGASAWSGGIVRAFHHEPQLSDRAAQGWDYYREFTTHTGERASFTTSGFLSLVGPEQRAYARREAARIASRTPALWLEPDELAARFGTILSDAGGGGVWEPEAGYLDPMDVVRGWTRAGQRAGGTVLTGTRVLSLARTAGRVTGVLTPGGPLRADTVVLATGPATPNQLTSWGIRHHLWLQTIQVDLRLPSVPMADHPAFADHRHGTNGRPDPDSGGVFTGYPTGQRPQDEGCGDLDPACTARAGDAAARRFSWVAGSKPVGGLRAAECHAPSELGAVGPLADGPEGLLLATGFNGGGFKMAPWVASEVARQVTGPR</sequence>
<evidence type="ECO:0000256" key="1">
    <source>
        <dbReference type="ARBA" id="ARBA00023002"/>
    </source>
</evidence>
<dbReference type="Gene3D" id="3.50.50.60">
    <property type="entry name" value="FAD/NAD(P)-binding domain"/>
    <property type="match status" value="1"/>
</dbReference>
<dbReference type="GO" id="GO:0005737">
    <property type="term" value="C:cytoplasm"/>
    <property type="evidence" value="ECO:0007669"/>
    <property type="project" value="TreeGrafter"/>
</dbReference>
<dbReference type="SUPFAM" id="SSF51905">
    <property type="entry name" value="FAD/NAD(P)-binding domain"/>
    <property type="match status" value="1"/>
</dbReference>
<reference evidence="4 5" key="1">
    <citation type="submission" date="2020-03" db="EMBL/GenBank/DDBJ databases">
        <title>Draft genome of Streptomyces sp. ventii, isolated from the Axial Seamount in the Pacific Ocean, and resequencing of the two type strains Streptomyces lonarensis strain NCL 716 and Streptomyces bohaiensis strain 11A07.</title>
        <authorList>
            <person name="Loughran R.M."/>
            <person name="Pfannmuller K.M."/>
            <person name="Wasson B.J."/>
            <person name="Deadmond M.C."/>
            <person name="Paddock B.E."/>
            <person name="Koyack M.J."/>
            <person name="Gallegos D.A."/>
            <person name="Mitchell E.A."/>
            <person name="Ushijima B."/>
            <person name="Saw J.H."/>
            <person name="Mcphail K.L."/>
            <person name="Videau P."/>
        </authorList>
    </citation>
    <scope>NUCLEOTIDE SEQUENCE [LARGE SCALE GENOMIC DNA]</scope>
    <source>
        <strain evidence="4 5">NCL716</strain>
    </source>
</reference>
<dbReference type="GO" id="GO:0016491">
    <property type="term" value="F:oxidoreductase activity"/>
    <property type="evidence" value="ECO:0007669"/>
    <property type="project" value="UniProtKB-KW"/>
</dbReference>
<feature type="region of interest" description="Disordered" evidence="2">
    <location>
        <begin position="240"/>
        <end position="274"/>
    </location>
</feature>
<evidence type="ECO:0000313" key="5">
    <source>
        <dbReference type="Proteomes" id="UP000578686"/>
    </source>
</evidence>
<protein>
    <submittedName>
        <fullName evidence="4">FAD-binding oxidoreductase</fullName>
    </submittedName>
</protein>
<evidence type="ECO:0000259" key="3">
    <source>
        <dbReference type="Pfam" id="PF01266"/>
    </source>
</evidence>
<name>A0A7X6CY09_9ACTN</name>
<comment type="caution">
    <text evidence="4">The sequence shown here is derived from an EMBL/GenBank/DDBJ whole genome shotgun (WGS) entry which is preliminary data.</text>
</comment>
<dbReference type="EMBL" id="JAAVJD010000012">
    <property type="protein sequence ID" value="NJQ04667.1"/>
    <property type="molecule type" value="Genomic_DNA"/>
</dbReference>
<organism evidence="4 5">
    <name type="scientific">Streptomyces lonarensis</name>
    <dbReference type="NCBI Taxonomy" id="700599"/>
    <lineage>
        <taxon>Bacteria</taxon>
        <taxon>Bacillati</taxon>
        <taxon>Actinomycetota</taxon>
        <taxon>Actinomycetes</taxon>
        <taxon>Kitasatosporales</taxon>
        <taxon>Streptomycetaceae</taxon>
        <taxon>Streptomyces</taxon>
    </lineage>
</organism>
<dbReference type="PANTHER" id="PTHR13847:SF287">
    <property type="entry name" value="FAD-DEPENDENT OXIDOREDUCTASE DOMAIN-CONTAINING PROTEIN 1"/>
    <property type="match status" value="1"/>
</dbReference>
<dbReference type="PANTHER" id="PTHR13847">
    <property type="entry name" value="SARCOSINE DEHYDROGENASE-RELATED"/>
    <property type="match status" value="1"/>
</dbReference>
<dbReference type="InterPro" id="IPR006076">
    <property type="entry name" value="FAD-dep_OxRdtase"/>
</dbReference>
<evidence type="ECO:0000256" key="2">
    <source>
        <dbReference type="SAM" id="MobiDB-lite"/>
    </source>
</evidence>
<gene>
    <name evidence="4" type="ORF">HCN56_03480</name>
</gene>